<evidence type="ECO:0000256" key="1">
    <source>
        <dbReference type="SAM" id="Coils"/>
    </source>
</evidence>
<evidence type="ECO:0000313" key="2">
    <source>
        <dbReference type="EMBL" id="GAA4040470.1"/>
    </source>
</evidence>
<dbReference type="EMBL" id="BAABCS010000003">
    <property type="protein sequence ID" value="GAA4040470.1"/>
    <property type="molecule type" value="Genomic_DNA"/>
</dbReference>
<feature type="coiled-coil region" evidence="1">
    <location>
        <begin position="49"/>
        <end position="76"/>
    </location>
</feature>
<reference evidence="3" key="1">
    <citation type="journal article" date="2019" name="Int. J. Syst. Evol. Microbiol.">
        <title>The Global Catalogue of Microorganisms (GCM) 10K type strain sequencing project: providing services to taxonomists for standard genome sequencing and annotation.</title>
        <authorList>
            <consortium name="The Broad Institute Genomics Platform"/>
            <consortium name="The Broad Institute Genome Sequencing Center for Infectious Disease"/>
            <person name="Wu L."/>
            <person name="Ma J."/>
        </authorList>
    </citation>
    <scope>NUCLEOTIDE SEQUENCE [LARGE SCALE GENOMIC DNA]</scope>
    <source>
        <strain evidence="3">JCM 17068</strain>
    </source>
</reference>
<keyword evidence="1" id="KW-0175">Coiled coil</keyword>
<evidence type="ECO:0000313" key="3">
    <source>
        <dbReference type="Proteomes" id="UP001500426"/>
    </source>
</evidence>
<organism evidence="2 3">
    <name type="scientific">Flavobacterium chungnamense</name>
    <dbReference type="NCBI Taxonomy" id="706182"/>
    <lineage>
        <taxon>Bacteria</taxon>
        <taxon>Pseudomonadati</taxon>
        <taxon>Bacteroidota</taxon>
        <taxon>Flavobacteriia</taxon>
        <taxon>Flavobacteriales</taxon>
        <taxon>Flavobacteriaceae</taxon>
        <taxon>Flavobacterium</taxon>
    </lineage>
</organism>
<accession>A0ABP7UEZ5</accession>
<name>A0ABP7UEZ5_9FLAO</name>
<sequence>MENNQEFKLIDGTFSVEDADRVLTTLLNYKIDYHNREDFSNHIRFNKDIEHSKKRIQELTETKEQIKNLIQNSKSEDIKFVIKSTISIELEK</sequence>
<proteinExistence type="predicted"/>
<protein>
    <submittedName>
        <fullName evidence="2">Uncharacterized protein</fullName>
    </submittedName>
</protein>
<comment type="caution">
    <text evidence="2">The sequence shown here is derived from an EMBL/GenBank/DDBJ whole genome shotgun (WGS) entry which is preliminary data.</text>
</comment>
<dbReference type="RefSeq" id="WP_345089147.1">
    <property type="nucleotide sequence ID" value="NZ_BAABCS010000003.1"/>
</dbReference>
<keyword evidence="3" id="KW-1185">Reference proteome</keyword>
<gene>
    <name evidence="2" type="ORF">GCM10022388_01250</name>
</gene>
<dbReference type="Proteomes" id="UP001500426">
    <property type="component" value="Unassembled WGS sequence"/>
</dbReference>